<dbReference type="HOGENOM" id="CLU_077311_0_0_1"/>
<accession>A0A067SER8</accession>
<proteinExistence type="predicted"/>
<dbReference type="EMBL" id="KL142463">
    <property type="protein sequence ID" value="KDR65273.1"/>
    <property type="molecule type" value="Genomic_DNA"/>
</dbReference>
<dbReference type="AlphaFoldDB" id="A0A067SER8"/>
<keyword evidence="2" id="KW-1185">Reference proteome</keyword>
<gene>
    <name evidence="1" type="ORF">GALMADRAFT_82047</name>
</gene>
<sequence>GYSRPTGMVITSPNMDWIPAIVQDSEKVLPRTDGHYVLSDSCRAPLFHYNGTYFLTFVPTRPPDDELAQHEFALAWRVLTKADFIMEKGAEFSGLGRIRPALADEFIDLRRKLSSRIQALIDKPRWLDHQYDEIRFSKTGMHYSSLTLTFAPQTFEDTLLTVTTFQRHVLEALACYAYLTVWKDREMKLDADADPRPVDKTIMGALTVDVNRAISLHAMGAPVWLIRPPSAIPLDMNISFKCDPSVPFGLAKEVMINKPAAYLGFACATRNRACLRTGMQSIKLGHSAFHITSHEEITNYEKGKCFGSMLYFI</sequence>
<dbReference type="Proteomes" id="UP000027222">
    <property type="component" value="Unassembled WGS sequence"/>
</dbReference>
<evidence type="ECO:0000313" key="2">
    <source>
        <dbReference type="Proteomes" id="UP000027222"/>
    </source>
</evidence>
<dbReference type="OrthoDB" id="2634326at2759"/>
<dbReference type="STRING" id="685588.A0A067SER8"/>
<name>A0A067SER8_GALM3</name>
<evidence type="ECO:0000313" key="1">
    <source>
        <dbReference type="EMBL" id="KDR65273.1"/>
    </source>
</evidence>
<organism evidence="1 2">
    <name type="scientific">Galerina marginata (strain CBS 339.88)</name>
    <dbReference type="NCBI Taxonomy" id="685588"/>
    <lineage>
        <taxon>Eukaryota</taxon>
        <taxon>Fungi</taxon>
        <taxon>Dikarya</taxon>
        <taxon>Basidiomycota</taxon>
        <taxon>Agaricomycotina</taxon>
        <taxon>Agaricomycetes</taxon>
        <taxon>Agaricomycetidae</taxon>
        <taxon>Agaricales</taxon>
        <taxon>Agaricineae</taxon>
        <taxon>Strophariaceae</taxon>
        <taxon>Galerina</taxon>
    </lineage>
</organism>
<protein>
    <submittedName>
        <fullName evidence="1">Uncharacterized protein</fullName>
    </submittedName>
</protein>
<feature type="non-terminal residue" evidence="1">
    <location>
        <position position="1"/>
    </location>
</feature>
<reference evidence="2" key="1">
    <citation type="journal article" date="2014" name="Proc. Natl. Acad. Sci. U.S.A.">
        <title>Extensive sampling of basidiomycete genomes demonstrates inadequacy of the white-rot/brown-rot paradigm for wood decay fungi.</title>
        <authorList>
            <person name="Riley R."/>
            <person name="Salamov A.A."/>
            <person name="Brown D.W."/>
            <person name="Nagy L.G."/>
            <person name="Floudas D."/>
            <person name="Held B.W."/>
            <person name="Levasseur A."/>
            <person name="Lombard V."/>
            <person name="Morin E."/>
            <person name="Otillar R."/>
            <person name="Lindquist E.A."/>
            <person name="Sun H."/>
            <person name="LaButti K.M."/>
            <person name="Schmutz J."/>
            <person name="Jabbour D."/>
            <person name="Luo H."/>
            <person name="Baker S.E."/>
            <person name="Pisabarro A.G."/>
            <person name="Walton J.D."/>
            <person name="Blanchette R.A."/>
            <person name="Henrissat B."/>
            <person name="Martin F."/>
            <person name="Cullen D."/>
            <person name="Hibbett D.S."/>
            <person name="Grigoriev I.V."/>
        </authorList>
    </citation>
    <scope>NUCLEOTIDE SEQUENCE [LARGE SCALE GENOMIC DNA]</scope>
    <source>
        <strain evidence="2">CBS 339.88</strain>
    </source>
</reference>